<proteinExistence type="predicted"/>
<dbReference type="Proteomes" id="UP001501231">
    <property type="component" value="Unassembled WGS sequence"/>
</dbReference>
<evidence type="ECO:0000313" key="1">
    <source>
        <dbReference type="EMBL" id="GAA2426350.1"/>
    </source>
</evidence>
<dbReference type="EMBL" id="BAAARW010000016">
    <property type="protein sequence ID" value="GAA2426350.1"/>
    <property type="molecule type" value="Genomic_DNA"/>
</dbReference>
<organism evidence="1 2">
    <name type="scientific">Actinomadura vinacea</name>
    <dbReference type="NCBI Taxonomy" id="115336"/>
    <lineage>
        <taxon>Bacteria</taxon>
        <taxon>Bacillati</taxon>
        <taxon>Actinomycetota</taxon>
        <taxon>Actinomycetes</taxon>
        <taxon>Streptosporangiales</taxon>
        <taxon>Thermomonosporaceae</taxon>
        <taxon>Actinomadura</taxon>
    </lineage>
</organism>
<name>A0ABN3JD88_9ACTN</name>
<protein>
    <recommendedName>
        <fullName evidence="3">Lipoprotein</fullName>
    </recommendedName>
</protein>
<reference evidence="1 2" key="1">
    <citation type="journal article" date="2019" name="Int. J. Syst. Evol. Microbiol.">
        <title>The Global Catalogue of Microorganisms (GCM) 10K type strain sequencing project: providing services to taxonomists for standard genome sequencing and annotation.</title>
        <authorList>
            <consortium name="The Broad Institute Genomics Platform"/>
            <consortium name="The Broad Institute Genome Sequencing Center for Infectious Disease"/>
            <person name="Wu L."/>
            <person name="Ma J."/>
        </authorList>
    </citation>
    <scope>NUCLEOTIDE SEQUENCE [LARGE SCALE GENOMIC DNA]</scope>
    <source>
        <strain evidence="1 2">JCM 3325</strain>
    </source>
</reference>
<dbReference type="RefSeq" id="WP_344591140.1">
    <property type="nucleotide sequence ID" value="NZ_BAAARW010000016.1"/>
</dbReference>
<gene>
    <name evidence="1" type="ORF">GCM10010191_43590</name>
</gene>
<comment type="caution">
    <text evidence="1">The sequence shown here is derived from an EMBL/GenBank/DDBJ whole genome shotgun (WGS) entry which is preliminary data.</text>
</comment>
<accession>A0ABN3JD88</accession>
<keyword evidence="2" id="KW-1185">Reference proteome</keyword>
<evidence type="ECO:0000313" key="2">
    <source>
        <dbReference type="Proteomes" id="UP001501231"/>
    </source>
</evidence>
<sequence length="197" mass="21571">MHVEFTVTRTHVKRVLGLLATAVVTMIALGSCTDSSGKQEQDRTLGGYSQLVARQPSQTMNYSPTRNTANFWINTWNKPGKLSYVYLQNSDGEILGYYVFKGLPVPYCVSLTPPDQVNGSGNNYGVVRKAPAVDGVYYGEGDCSRYFGMDATTGAYVEYTAGLGINVLLYDQPLPNNPNVKPLGRTRIDKDGKPVTQ</sequence>
<evidence type="ECO:0008006" key="3">
    <source>
        <dbReference type="Google" id="ProtNLM"/>
    </source>
</evidence>